<dbReference type="Pfam" id="PF08446">
    <property type="entry name" value="PAS_2"/>
    <property type="match status" value="1"/>
</dbReference>
<dbReference type="InterPro" id="IPR005467">
    <property type="entry name" value="His_kinase_dom"/>
</dbReference>
<dbReference type="PRINTS" id="PR01033">
    <property type="entry name" value="PHYTOCHROME"/>
</dbReference>
<keyword evidence="6" id="KW-0808">Transferase</keyword>
<evidence type="ECO:0000259" key="10">
    <source>
        <dbReference type="PROSITE" id="PS50046"/>
    </source>
</evidence>
<reference evidence="12 13" key="1">
    <citation type="submission" date="2020-03" db="EMBL/GenBank/DDBJ databases">
        <title>Salinimicrobium sp. nov, isolated from SCS.</title>
        <authorList>
            <person name="Cao W.R."/>
        </authorList>
    </citation>
    <scope>NUCLEOTIDE SEQUENCE [LARGE SCALE GENOMIC DNA]</scope>
    <source>
        <strain evidence="13">J15B91</strain>
    </source>
</reference>
<keyword evidence="8" id="KW-0157">Chromophore</keyword>
<dbReference type="InterPro" id="IPR003594">
    <property type="entry name" value="HATPase_dom"/>
</dbReference>
<dbReference type="InterPro" id="IPR036097">
    <property type="entry name" value="HisK_dim/P_sf"/>
</dbReference>
<dbReference type="SUPFAM" id="SSF55785">
    <property type="entry name" value="PYP-like sensor domain (PAS domain)"/>
    <property type="match status" value="1"/>
</dbReference>
<dbReference type="InterPro" id="IPR003018">
    <property type="entry name" value="GAF"/>
</dbReference>
<dbReference type="Gene3D" id="3.30.450.40">
    <property type="match status" value="1"/>
</dbReference>
<dbReference type="PROSITE" id="PS50046">
    <property type="entry name" value="PHYTOCHROME_2"/>
    <property type="match status" value="1"/>
</dbReference>
<evidence type="ECO:0000256" key="6">
    <source>
        <dbReference type="ARBA" id="ARBA00022679"/>
    </source>
</evidence>
<keyword evidence="13" id="KW-1185">Reference proteome</keyword>
<dbReference type="SMART" id="SM00387">
    <property type="entry name" value="HATPase_c"/>
    <property type="match status" value="1"/>
</dbReference>
<dbReference type="SUPFAM" id="SSF55874">
    <property type="entry name" value="ATPase domain of HSP90 chaperone/DNA topoisomerase II/histidine kinase"/>
    <property type="match status" value="1"/>
</dbReference>
<accession>A0ABX1D0Y7</accession>
<dbReference type="SMART" id="SM00065">
    <property type="entry name" value="GAF"/>
    <property type="match status" value="1"/>
</dbReference>
<evidence type="ECO:0000256" key="3">
    <source>
        <dbReference type="ARBA" id="ARBA00012438"/>
    </source>
</evidence>
<dbReference type="PANTHER" id="PTHR42878">
    <property type="entry name" value="TWO-COMPONENT HISTIDINE KINASE"/>
    <property type="match status" value="1"/>
</dbReference>
<organism evidence="12 13">
    <name type="scientific">Salinimicrobium oceani</name>
    <dbReference type="NCBI Taxonomy" id="2722702"/>
    <lineage>
        <taxon>Bacteria</taxon>
        <taxon>Pseudomonadati</taxon>
        <taxon>Bacteroidota</taxon>
        <taxon>Flavobacteriia</taxon>
        <taxon>Flavobacteriales</taxon>
        <taxon>Flavobacteriaceae</taxon>
        <taxon>Salinimicrobium</taxon>
    </lineage>
</organism>
<keyword evidence="9" id="KW-0675">Receptor</keyword>
<feature type="domain" description="Phytochrome chromophore attachment site" evidence="10">
    <location>
        <begin position="144"/>
        <end position="302"/>
    </location>
</feature>
<dbReference type="Gene3D" id="1.10.287.130">
    <property type="match status" value="1"/>
</dbReference>
<comment type="caution">
    <text evidence="12">The sequence shown here is derived from an EMBL/GenBank/DDBJ whole genome shotgun (WGS) entry which is preliminary data.</text>
</comment>
<feature type="domain" description="Histidine kinase" evidence="11">
    <location>
        <begin position="526"/>
        <end position="741"/>
    </location>
</feature>
<dbReference type="Gene3D" id="3.30.565.10">
    <property type="entry name" value="Histidine kinase-like ATPase, C-terminal domain"/>
    <property type="match status" value="1"/>
</dbReference>
<evidence type="ECO:0000313" key="12">
    <source>
        <dbReference type="EMBL" id="NJW52516.1"/>
    </source>
</evidence>
<sequence length="748" mass="85553">MPAGPSTYPDQVNLDNCAKEPIHIIGKTQAHGVLIVCDPSTLKITQAGENSEEFFGLSAAQLLGQELEQLIGEDSAVDLKDRISKEDPNLSLEVNVKQRQFLMLPHLSHGHLILDFEPQDKQQRPYDFQKQLTSILNSFTAARTVEELCDSAAVITKEMYGYHRVMIYRFDEDWNGEVIAEQKEEGMESWLGLHYPATDIPEQSRRLFLKHRVRVITDVNYTPVPIIPEISPVTGEPLDISRSTLRAVSPIHIEYLKNMEVGASLSAAIVVKGKLWGLIACHHKSRKYLDHEQREHCRFLTRILSNELTLHVTKNEISNFELSENIRRQLVVQMKYHKDLFKALNGDTVKFTELISCGGGAMFFKGRWERSGNAPSKEQLENLLNNFIKPQSKSLFLTRNLSSLFPEADAYKSKASGLLSLKIADNKYIFWFKPEVVQIVNWGGNPEQKAFYNEKEKRISPRKSFKKWSEKLTGTSEPWRDMDKNIARSLRENVSHFVLAQQREEITALNKKLVEANKELELFSYGLSHDLRAPIRGMEGFLNILEEDHGQELSEEGIKMLRMSRELTEKMNDLIDNILEYSRLSHTEGIDAKEVDVSELLQEVLQLFNVTKSYPAATIEIEDEIPEMYGDRRMLFQLWANLLNNALKYSATVEEPKLAIGVKEIEDRQVYFVKDNGIGIAPEFRKKIFETFQRAVGSKFKGSGIGLAIVKKIVEKHNGEVWVESSPGKGSEFYFYLDLPKKKLEETI</sequence>
<dbReference type="SMART" id="SM00388">
    <property type="entry name" value="HisKA"/>
    <property type="match status" value="1"/>
</dbReference>
<dbReference type="InterPro" id="IPR013654">
    <property type="entry name" value="PAS_2"/>
</dbReference>
<comment type="similarity">
    <text evidence="2">In the N-terminal section; belongs to the phytochrome family.</text>
</comment>
<dbReference type="SUPFAM" id="SSF47384">
    <property type="entry name" value="Homodimeric domain of signal transducing histidine kinase"/>
    <property type="match status" value="1"/>
</dbReference>
<evidence type="ECO:0000256" key="5">
    <source>
        <dbReference type="ARBA" id="ARBA00022606"/>
    </source>
</evidence>
<dbReference type="Gene3D" id="3.30.450.20">
    <property type="entry name" value="PAS domain"/>
    <property type="match status" value="1"/>
</dbReference>
<gene>
    <name evidence="12" type="ORF">HC175_06250</name>
</gene>
<dbReference type="InterPro" id="IPR013515">
    <property type="entry name" value="Phytochrome_cen-reg"/>
</dbReference>
<dbReference type="InterPro" id="IPR035965">
    <property type="entry name" value="PAS-like_dom_sf"/>
</dbReference>
<protein>
    <recommendedName>
        <fullName evidence="3">histidine kinase</fullName>
        <ecNumber evidence="3">2.7.13.3</ecNumber>
    </recommendedName>
</protein>
<proteinExistence type="inferred from homology"/>
<dbReference type="InterPro" id="IPR029016">
    <property type="entry name" value="GAF-like_dom_sf"/>
</dbReference>
<dbReference type="Pfam" id="PF02518">
    <property type="entry name" value="HATPase_c"/>
    <property type="match status" value="1"/>
</dbReference>
<dbReference type="SUPFAM" id="SSF55781">
    <property type="entry name" value="GAF domain-like"/>
    <property type="match status" value="2"/>
</dbReference>
<dbReference type="InterPro" id="IPR036890">
    <property type="entry name" value="HATPase_C_sf"/>
</dbReference>
<evidence type="ECO:0000256" key="1">
    <source>
        <dbReference type="ARBA" id="ARBA00000085"/>
    </source>
</evidence>
<evidence type="ECO:0000313" key="13">
    <source>
        <dbReference type="Proteomes" id="UP000703674"/>
    </source>
</evidence>
<evidence type="ECO:0000256" key="2">
    <source>
        <dbReference type="ARBA" id="ARBA00006402"/>
    </source>
</evidence>
<dbReference type="EC" id="2.7.13.3" evidence="3"/>
<dbReference type="InterPro" id="IPR050351">
    <property type="entry name" value="BphY/WalK/GraS-like"/>
</dbReference>
<dbReference type="Pfam" id="PF01590">
    <property type="entry name" value="GAF"/>
    <property type="match status" value="1"/>
</dbReference>
<dbReference type="CDD" id="cd00082">
    <property type="entry name" value="HisKA"/>
    <property type="match status" value="1"/>
</dbReference>
<name>A0ABX1D0Y7_9FLAO</name>
<dbReference type="InterPro" id="IPR001294">
    <property type="entry name" value="Phytochrome"/>
</dbReference>
<dbReference type="InterPro" id="IPR043150">
    <property type="entry name" value="Phytochrome_PHY_sf"/>
</dbReference>
<keyword evidence="7" id="KW-0418">Kinase</keyword>
<dbReference type="Pfam" id="PF00512">
    <property type="entry name" value="HisKA"/>
    <property type="match status" value="1"/>
</dbReference>
<dbReference type="Proteomes" id="UP000703674">
    <property type="component" value="Unassembled WGS sequence"/>
</dbReference>
<evidence type="ECO:0000259" key="11">
    <source>
        <dbReference type="PROSITE" id="PS50109"/>
    </source>
</evidence>
<keyword evidence="5" id="KW-0716">Sensory transduction</keyword>
<dbReference type="Gene3D" id="3.30.450.270">
    <property type="match status" value="1"/>
</dbReference>
<dbReference type="Pfam" id="PF00360">
    <property type="entry name" value="PHY"/>
    <property type="match status" value="1"/>
</dbReference>
<comment type="catalytic activity">
    <reaction evidence="1">
        <text>ATP + protein L-histidine = ADP + protein N-phospho-L-histidine.</text>
        <dbReference type="EC" id="2.7.13.3"/>
    </reaction>
</comment>
<evidence type="ECO:0000256" key="8">
    <source>
        <dbReference type="ARBA" id="ARBA00022991"/>
    </source>
</evidence>
<evidence type="ECO:0000256" key="4">
    <source>
        <dbReference type="ARBA" id="ARBA00022543"/>
    </source>
</evidence>
<dbReference type="EMBL" id="JAAVJR010000003">
    <property type="protein sequence ID" value="NJW52516.1"/>
    <property type="molecule type" value="Genomic_DNA"/>
</dbReference>
<dbReference type="InterPro" id="IPR003661">
    <property type="entry name" value="HisK_dim/P_dom"/>
</dbReference>
<dbReference type="PROSITE" id="PS50109">
    <property type="entry name" value="HIS_KIN"/>
    <property type="match status" value="1"/>
</dbReference>
<keyword evidence="4" id="KW-0600">Photoreceptor protein</keyword>
<dbReference type="PANTHER" id="PTHR42878:SF15">
    <property type="entry name" value="BACTERIOPHYTOCHROME"/>
    <property type="match status" value="1"/>
</dbReference>
<dbReference type="InterPro" id="IPR016132">
    <property type="entry name" value="Phyto_chromo_attachment"/>
</dbReference>
<evidence type="ECO:0000256" key="9">
    <source>
        <dbReference type="ARBA" id="ARBA00023170"/>
    </source>
</evidence>
<dbReference type="RefSeq" id="WP_168137638.1">
    <property type="nucleotide sequence ID" value="NZ_JAAVJR010000003.1"/>
</dbReference>
<evidence type="ECO:0000256" key="7">
    <source>
        <dbReference type="ARBA" id="ARBA00022777"/>
    </source>
</evidence>